<feature type="signal peptide" evidence="9">
    <location>
        <begin position="1"/>
        <end position="16"/>
    </location>
</feature>
<comment type="pathway">
    <text evidence="2">Amino-acid biosynthesis; L-tryptophan biosynthesis; L-tryptophan from chorismate: step 4/5.</text>
</comment>
<evidence type="ECO:0000313" key="11">
    <source>
        <dbReference type="EMBL" id="GMI00779.1"/>
    </source>
</evidence>
<keyword evidence="5" id="KW-0210">Decarboxylase</keyword>
<evidence type="ECO:0000259" key="10">
    <source>
        <dbReference type="Pfam" id="PF00218"/>
    </source>
</evidence>
<dbReference type="CDD" id="cd01670">
    <property type="entry name" value="Death"/>
    <property type="match status" value="1"/>
</dbReference>
<dbReference type="GO" id="GO:0004425">
    <property type="term" value="F:indole-3-glycerol-phosphate synthase activity"/>
    <property type="evidence" value="ECO:0007669"/>
    <property type="project" value="UniProtKB-EC"/>
</dbReference>
<dbReference type="GO" id="GO:0004640">
    <property type="term" value="F:phosphoribosylanthranilate isomerase activity"/>
    <property type="evidence" value="ECO:0007669"/>
    <property type="project" value="TreeGrafter"/>
</dbReference>
<evidence type="ECO:0000256" key="7">
    <source>
        <dbReference type="ARBA" id="ARBA00023141"/>
    </source>
</evidence>
<sequence>MCSKILVAALITCVHTFSPQHNSATQTFRSTRSTRLLSTRNNDYSLFETVRRKEAQLEQFRMQHKDPQDELQMLLGYFDAEPDFGSATKLASALRRPGRLSVGVDIKRRSPTSSLRVDFNDAGGVADSFIDSGIDFVVANADYESYGGDTTDIEQAVASVHKSSPDTPVIFKDIIIDPLQLALAKQLKFDAALVMACVVGKDLTDLLDTGTLINLPIIVECHTPEEVALAVEGGAGTILLNRVDRFGGNEFHATQPFAIRDELPPGNVVTTLVTGKVFDTLESNLFLQEGFDGVLIGEGLVGNPSASSLIKELHDLKLDDEGEINRGNVF</sequence>
<dbReference type="GO" id="GO:0000162">
    <property type="term" value="P:L-tryptophan biosynthetic process"/>
    <property type="evidence" value="ECO:0007669"/>
    <property type="project" value="UniProtKB-KW"/>
</dbReference>
<evidence type="ECO:0000256" key="5">
    <source>
        <dbReference type="ARBA" id="ARBA00022793"/>
    </source>
</evidence>
<proteinExistence type="predicted"/>
<comment type="caution">
    <text evidence="11">The sequence shown here is derived from an EMBL/GenBank/DDBJ whole genome shotgun (WGS) entry which is preliminary data.</text>
</comment>
<keyword evidence="4" id="KW-0028">Amino-acid biosynthesis</keyword>
<feature type="chain" id="PRO_5040934829" description="indole-3-glycerol-phosphate synthase" evidence="9">
    <location>
        <begin position="17"/>
        <end position="330"/>
    </location>
</feature>
<gene>
    <name evidence="11" type="ORF">TrVE_jg6556</name>
</gene>
<dbReference type="PANTHER" id="PTHR22854:SF2">
    <property type="entry name" value="INDOLE-3-GLYCEROL-PHOSPHATE SYNTHASE"/>
    <property type="match status" value="1"/>
</dbReference>
<evidence type="ECO:0000256" key="9">
    <source>
        <dbReference type="SAM" id="SignalP"/>
    </source>
</evidence>
<protein>
    <recommendedName>
        <fullName evidence="3">indole-3-glycerol-phosphate synthase</fullName>
        <ecNumber evidence="3">4.1.1.48</ecNumber>
    </recommendedName>
</protein>
<keyword evidence="8" id="KW-0456">Lyase</keyword>
<keyword evidence="12" id="KW-1185">Reference proteome</keyword>
<keyword evidence="6" id="KW-0822">Tryptophan biosynthesis</keyword>
<dbReference type="InterPro" id="IPR013785">
    <property type="entry name" value="Aldolase_TIM"/>
</dbReference>
<keyword evidence="9" id="KW-0732">Signal</keyword>
<evidence type="ECO:0000256" key="6">
    <source>
        <dbReference type="ARBA" id="ARBA00022822"/>
    </source>
</evidence>
<feature type="domain" description="Indole-3-glycerol phosphate synthase" evidence="10">
    <location>
        <begin position="87"/>
        <end position="313"/>
    </location>
</feature>
<evidence type="ECO:0000256" key="3">
    <source>
        <dbReference type="ARBA" id="ARBA00012362"/>
    </source>
</evidence>
<dbReference type="InterPro" id="IPR013798">
    <property type="entry name" value="Indole-3-glycerol_P_synth_dom"/>
</dbReference>
<evidence type="ECO:0000256" key="1">
    <source>
        <dbReference type="ARBA" id="ARBA00001633"/>
    </source>
</evidence>
<name>A0A9W7C9U6_9STRA</name>
<comment type="catalytic activity">
    <reaction evidence="1">
        <text>1-(2-carboxyphenylamino)-1-deoxy-D-ribulose 5-phosphate + H(+) = (1S,2R)-1-C-(indol-3-yl)glycerol 3-phosphate + CO2 + H2O</text>
        <dbReference type="Rhea" id="RHEA:23476"/>
        <dbReference type="ChEBI" id="CHEBI:15377"/>
        <dbReference type="ChEBI" id="CHEBI:15378"/>
        <dbReference type="ChEBI" id="CHEBI:16526"/>
        <dbReference type="ChEBI" id="CHEBI:58613"/>
        <dbReference type="ChEBI" id="CHEBI:58866"/>
        <dbReference type="EC" id="4.1.1.48"/>
    </reaction>
</comment>
<keyword evidence="7" id="KW-0057">Aromatic amino acid biosynthesis</keyword>
<dbReference type="EMBL" id="BRXX01000252">
    <property type="protein sequence ID" value="GMI00779.1"/>
    <property type="molecule type" value="Genomic_DNA"/>
</dbReference>
<organism evidence="11 12">
    <name type="scientific">Triparma verrucosa</name>
    <dbReference type="NCBI Taxonomy" id="1606542"/>
    <lineage>
        <taxon>Eukaryota</taxon>
        <taxon>Sar</taxon>
        <taxon>Stramenopiles</taxon>
        <taxon>Ochrophyta</taxon>
        <taxon>Bolidophyceae</taxon>
        <taxon>Parmales</taxon>
        <taxon>Triparmaceae</taxon>
        <taxon>Triparma</taxon>
    </lineage>
</organism>
<dbReference type="InterPro" id="IPR011060">
    <property type="entry name" value="RibuloseP-bd_barrel"/>
</dbReference>
<evidence type="ECO:0000313" key="12">
    <source>
        <dbReference type="Proteomes" id="UP001165160"/>
    </source>
</evidence>
<dbReference type="InterPro" id="IPR045186">
    <property type="entry name" value="Indole-3-glycerol_P_synth"/>
</dbReference>
<dbReference type="SUPFAM" id="SSF51366">
    <property type="entry name" value="Ribulose-phoshate binding barrel"/>
    <property type="match status" value="1"/>
</dbReference>
<dbReference type="Proteomes" id="UP001165160">
    <property type="component" value="Unassembled WGS sequence"/>
</dbReference>
<evidence type="ECO:0000256" key="2">
    <source>
        <dbReference type="ARBA" id="ARBA00004696"/>
    </source>
</evidence>
<evidence type="ECO:0000256" key="4">
    <source>
        <dbReference type="ARBA" id="ARBA00022605"/>
    </source>
</evidence>
<dbReference type="EC" id="4.1.1.48" evidence="3"/>
<evidence type="ECO:0000256" key="8">
    <source>
        <dbReference type="ARBA" id="ARBA00023239"/>
    </source>
</evidence>
<dbReference type="AlphaFoldDB" id="A0A9W7C9U6"/>
<dbReference type="Pfam" id="PF00218">
    <property type="entry name" value="IGPS"/>
    <property type="match status" value="1"/>
</dbReference>
<dbReference type="Gene3D" id="3.20.20.70">
    <property type="entry name" value="Aldolase class I"/>
    <property type="match status" value="1"/>
</dbReference>
<accession>A0A9W7C9U6</accession>
<dbReference type="PANTHER" id="PTHR22854">
    <property type="entry name" value="TRYPTOPHAN BIOSYNTHESIS PROTEIN"/>
    <property type="match status" value="1"/>
</dbReference>
<reference evidence="12" key="1">
    <citation type="journal article" date="2023" name="Commun. Biol.">
        <title>Genome analysis of Parmales, the sister group of diatoms, reveals the evolutionary specialization of diatoms from phago-mixotrophs to photoautotrophs.</title>
        <authorList>
            <person name="Ban H."/>
            <person name="Sato S."/>
            <person name="Yoshikawa S."/>
            <person name="Yamada K."/>
            <person name="Nakamura Y."/>
            <person name="Ichinomiya M."/>
            <person name="Sato N."/>
            <person name="Blanc-Mathieu R."/>
            <person name="Endo H."/>
            <person name="Kuwata A."/>
            <person name="Ogata H."/>
        </authorList>
    </citation>
    <scope>NUCLEOTIDE SEQUENCE [LARGE SCALE GENOMIC DNA]</scope>
    <source>
        <strain evidence="12">NIES 3699</strain>
    </source>
</reference>